<protein>
    <submittedName>
        <fullName evidence="2">Uncharacterized protein</fullName>
    </submittedName>
</protein>
<reference evidence="2 3" key="1">
    <citation type="journal article" date="2019" name="Nat. Ecol. Evol.">
        <title>Megaphylogeny resolves global patterns of mushroom evolution.</title>
        <authorList>
            <person name="Varga T."/>
            <person name="Krizsan K."/>
            <person name="Foldi C."/>
            <person name="Dima B."/>
            <person name="Sanchez-Garcia M."/>
            <person name="Sanchez-Ramirez S."/>
            <person name="Szollosi G.J."/>
            <person name="Szarkandi J.G."/>
            <person name="Papp V."/>
            <person name="Albert L."/>
            <person name="Andreopoulos W."/>
            <person name="Angelini C."/>
            <person name="Antonin V."/>
            <person name="Barry K.W."/>
            <person name="Bougher N.L."/>
            <person name="Buchanan P."/>
            <person name="Buyck B."/>
            <person name="Bense V."/>
            <person name="Catcheside P."/>
            <person name="Chovatia M."/>
            <person name="Cooper J."/>
            <person name="Damon W."/>
            <person name="Desjardin D."/>
            <person name="Finy P."/>
            <person name="Geml J."/>
            <person name="Haridas S."/>
            <person name="Hughes K."/>
            <person name="Justo A."/>
            <person name="Karasinski D."/>
            <person name="Kautmanova I."/>
            <person name="Kiss B."/>
            <person name="Kocsube S."/>
            <person name="Kotiranta H."/>
            <person name="LaButti K.M."/>
            <person name="Lechner B.E."/>
            <person name="Liimatainen K."/>
            <person name="Lipzen A."/>
            <person name="Lukacs Z."/>
            <person name="Mihaltcheva S."/>
            <person name="Morgado L.N."/>
            <person name="Niskanen T."/>
            <person name="Noordeloos M.E."/>
            <person name="Ohm R.A."/>
            <person name="Ortiz-Santana B."/>
            <person name="Ovrebo C."/>
            <person name="Racz N."/>
            <person name="Riley R."/>
            <person name="Savchenko A."/>
            <person name="Shiryaev A."/>
            <person name="Soop K."/>
            <person name="Spirin V."/>
            <person name="Szebenyi C."/>
            <person name="Tomsovsky M."/>
            <person name="Tulloss R.E."/>
            <person name="Uehling J."/>
            <person name="Grigoriev I.V."/>
            <person name="Vagvolgyi C."/>
            <person name="Papp T."/>
            <person name="Martin F.M."/>
            <person name="Miettinen O."/>
            <person name="Hibbett D.S."/>
            <person name="Nagy L.G."/>
        </authorList>
    </citation>
    <scope>NUCLEOTIDE SEQUENCE [LARGE SCALE GENOMIC DNA]</scope>
    <source>
        <strain evidence="2 3">FP101781</strain>
    </source>
</reference>
<evidence type="ECO:0000313" key="3">
    <source>
        <dbReference type="Proteomes" id="UP000298030"/>
    </source>
</evidence>
<feature type="region of interest" description="Disordered" evidence="1">
    <location>
        <begin position="571"/>
        <end position="593"/>
    </location>
</feature>
<feature type="region of interest" description="Disordered" evidence="1">
    <location>
        <begin position="794"/>
        <end position="813"/>
    </location>
</feature>
<organism evidence="2 3">
    <name type="scientific">Coprinellus micaceus</name>
    <name type="common">Glistening ink-cap mushroom</name>
    <name type="synonym">Coprinus micaceus</name>
    <dbReference type="NCBI Taxonomy" id="71717"/>
    <lineage>
        <taxon>Eukaryota</taxon>
        <taxon>Fungi</taxon>
        <taxon>Dikarya</taxon>
        <taxon>Basidiomycota</taxon>
        <taxon>Agaricomycotina</taxon>
        <taxon>Agaricomycetes</taxon>
        <taxon>Agaricomycetidae</taxon>
        <taxon>Agaricales</taxon>
        <taxon>Agaricineae</taxon>
        <taxon>Psathyrellaceae</taxon>
        <taxon>Coprinellus</taxon>
    </lineage>
</organism>
<feature type="region of interest" description="Disordered" evidence="1">
    <location>
        <begin position="1"/>
        <end position="36"/>
    </location>
</feature>
<evidence type="ECO:0000313" key="2">
    <source>
        <dbReference type="EMBL" id="TEB21030.1"/>
    </source>
</evidence>
<keyword evidence="3" id="KW-1185">Reference proteome</keyword>
<accession>A0A4Y7SGK8</accession>
<feature type="compositionally biased region" description="Polar residues" evidence="1">
    <location>
        <begin position="186"/>
        <end position="196"/>
    </location>
</feature>
<gene>
    <name evidence="2" type="ORF">FA13DRAFT_1717332</name>
</gene>
<dbReference type="EMBL" id="QPFP01000126">
    <property type="protein sequence ID" value="TEB21030.1"/>
    <property type="molecule type" value="Genomic_DNA"/>
</dbReference>
<evidence type="ECO:0000256" key="1">
    <source>
        <dbReference type="SAM" id="MobiDB-lite"/>
    </source>
</evidence>
<comment type="caution">
    <text evidence="2">The sequence shown here is derived from an EMBL/GenBank/DDBJ whole genome shotgun (WGS) entry which is preliminary data.</text>
</comment>
<sequence>MSIPQEFDQSQHQRSAPIDVTLQQQGNLRHGGTDETVPVEVPAAGALKDVEERLGRRETVERRKEAERRKELLLIKPDRRINWRAPSVDGFRERVIRATPMAKAHLMQNPEQQREIEGRVWIGERKSCAGVSSERQRETTIVVSRPITRPSREGTLVDTNAGTRSRTMKEKSKSPGRAFKFRRQSPNRLPLSTSSHPRYHDRFLQFRTRSSDEGSSESFNGTLEMKGPGVYVVMTLEAAPLHLWLRLFASAMLLVMPCAPCVGLLLSSLERLSRAAEPVYGCPQCFTSRTRPSAPLFTPPSPNSRHSDHSISPSPVHFSLPNLSSDTNPSRSTPFLSIELALRCWNRYFTSNDDVTTQEEANALSAMHKTNGIAWASIAVMARSRIWGTGRCIRKVPIRLPALLKALASAVKYQKREMRQARQVHPKTVLQPKAHAFILEQPFAIEGRTNEVPPPPLSVLEANVLTRERAMAMTEYFATRPLEKNATDLVIHPTSPGLGESSHCAELRTRERRAARKEPVGGRASTSSVRFWIPEMLDWHRGSFVLCSPGSKSVPPFGRNVSRVEYKNKARRYGSNSLGPRNERESEERGTKVESKGNVILGEEEYSSVENFDSAELDRRFNLPTEAKKQWQTWVGHKRPRDTKLSPFRCGGTCVTGVARCGVPVEACGMGAGRAVQRSWVGVKMVERRKEAERRRESLRIKCDQGVKESSGKASGEWWARNRANGEPNEEPAKSACRSANACVCVRIARASEEDADWSGADARICERRGTQLRTTGDGRMRVMGKQLAGVLGDVTPPAIADSSPNRETDRYPLPSLRPPSFHRCCLRASPSSLPSLSCLRLQLLGFWVWQEIVILDR</sequence>
<proteinExistence type="predicted"/>
<feature type="compositionally biased region" description="Basic and acidic residues" evidence="1">
    <location>
        <begin position="581"/>
        <end position="593"/>
    </location>
</feature>
<feature type="region of interest" description="Disordered" evidence="1">
    <location>
        <begin position="293"/>
        <end position="312"/>
    </location>
</feature>
<name>A0A4Y7SGK8_COPMI</name>
<dbReference type="AlphaFoldDB" id="A0A4Y7SGK8"/>
<feature type="region of interest" description="Disordered" evidence="1">
    <location>
        <begin position="152"/>
        <end position="196"/>
    </location>
</feature>
<dbReference type="Proteomes" id="UP000298030">
    <property type="component" value="Unassembled WGS sequence"/>
</dbReference>